<evidence type="ECO:0000256" key="2">
    <source>
        <dbReference type="ARBA" id="ARBA00004651"/>
    </source>
</evidence>
<dbReference type="RefSeq" id="WP_207678552.1">
    <property type="nucleotide sequence ID" value="NZ_CP061800.1"/>
</dbReference>
<keyword evidence="16" id="KW-1185">Reference proteome</keyword>
<sequence>MLNNINEFVLIIVPLLFAVTIHEVAHGYVAYRMGDSTAKMAGRLSLNPVRHLDPVGSFFLPIILYFSGSPFLFGYAKPVPVNFANLYDYRRGTIFVGAAGVVANLICAVLSGLLFQFLIYAASLWHGSFLQSLVIPFLNMLNYSVIINLVLAVFNMIPIPPLDGSRILAMFLPESLRIPFQRIERYGMIIIILLLMTKSLGKIIFFFVTPLCNLLLGT</sequence>
<keyword evidence="11" id="KW-0482">Metalloprotease</keyword>
<name>A0A975GQV0_9BACT</name>
<organism evidence="15 16">
    <name type="scientific">Desulfonema magnum</name>
    <dbReference type="NCBI Taxonomy" id="45655"/>
    <lineage>
        <taxon>Bacteria</taxon>
        <taxon>Pseudomonadati</taxon>
        <taxon>Thermodesulfobacteriota</taxon>
        <taxon>Desulfobacteria</taxon>
        <taxon>Desulfobacterales</taxon>
        <taxon>Desulfococcaceae</taxon>
        <taxon>Desulfonema</taxon>
    </lineage>
</organism>
<feature type="transmembrane region" description="Helical" evidence="13">
    <location>
        <begin position="51"/>
        <end position="73"/>
    </location>
</feature>
<evidence type="ECO:0000256" key="6">
    <source>
        <dbReference type="ARBA" id="ARBA00022692"/>
    </source>
</evidence>
<evidence type="ECO:0000256" key="4">
    <source>
        <dbReference type="ARBA" id="ARBA00022475"/>
    </source>
</evidence>
<dbReference type="PANTHER" id="PTHR35864:SF1">
    <property type="entry name" value="ZINC METALLOPROTEASE YWHC-RELATED"/>
    <property type="match status" value="1"/>
</dbReference>
<accession>A0A975GQV0</accession>
<evidence type="ECO:0000256" key="7">
    <source>
        <dbReference type="ARBA" id="ARBA00022723"/>
    </source>
</evidence>
<dbReference type="Pfam" id="PF02163">
    <property type="entry name" value="Peptidase_M50"/>
    <property type="match status" value="1"/>
</dbReference>
<dbReference type="Proteomes" id="UP000663722">
    <property type="component" value="Chromosome"/>
</dbReference>
<dbReference type="GO" id="GO:0046872">
    <property type="term" value="F:metal ion binding"/>
    <property type="evidence" value="ECO:0007669"/>
    <property type="project" value="UniProtKB-KW"/>
</dbReference>
<keyword evidence="9" id="KW-0862">Zinc</keyword>
<evidence type="ECO:0000256" key="12">
    <source>
        <dbReference type="ARBA" id="ARBA00023136"/>
    </source>
</evidence>
<dbReference type="AlphaFoldDB" id="A0A975GQV0"/>
<feature type="domain" description="Peptidase M50" evidence="14">
    <location>
        <begin position="11"/>
        <end position="196"/>
    </location>
</feature>
<dbReference type="PANTHER" id="PTHR35864">
    <property type="entry name" value="ZINC METALLOPROTEASE MJ0611-RELATED"/>
    <property type="match status" value="1"/>
</dbReference>
<comment type="cofactor">
    <cofactor evidence="1">
        <name>Zn(2+)</name>
        <dbReference type="ChEBI" id="CHEBI:29105"/>
    </cofactor>
</comment>
<dbReference type="GO" id="GO:0008237">
    <property type="term" value="F:metallopeptidase activity"/>
    <property type="evidence" value="ECO:0007669"/>
    <property type="project" value="UniProtKB-KW"/>
</dbReference>
<dbReference type="KEGG" id="dmm:dnm_063460"/>
<evidence type="ECO:0000256" key="9">
    <source>
        <dbReference type="ARBA" id="ARBA00022833"/>
    </source>
</evidence>
<dbReference type="GO" id="GO:0006508">
    <property type="term" value="P:proteolysis"/>
    <property type="evidence" value="ECO:0007669"/>
    <property type="project" value="UniProtKB-KW"/>
</dbReference>
<feature type="transmembrane region" description="Helical" evidence="13">
    <location>
        <begin position="186"/>
        <end position="208"/>
    </location>
</feature>
<evidence type="ECO:0000313" key="16">
    <source>
        <dbReference type="Proteomes" id="UP000663722"/>
    </source>
</evidence>
<gene>
    <name evidence="15" type="ORF">dnm_063460</name>
</gene>
<evidence type="ECO:0000256" key="13">
    <source>
        <dbReference type="SAM" id="Phobius"/>
    </source>
</evidence>
<keyword evidence="4" id="KW-1003">Cell membrane</keyword>
<keyword evidence="7" id="KW-0479">Metal-binding</keyword>
<keyword evidence="5" id="KW-0645">Protease</keyword>
<keyword evidence="8" id="KW-0378">Hydrolase</keyword>
<dbReference type="InterPro" id="IPR044537">
    <property type="entry name" value="Rip2-like"/>
</dbReference>
<proteinExistence type="inferred from homology"/>
<dbReference type="GO" id="GO:0005886">
    <property type="term" value="C:plasma membrane"/>
    <property type="evidence" value="ECO:0007669"/>
    <property type="project" value="UniProtKB-SubCell"/>
</dbReference>
<feature type="transmembrane region" description="Helical" evidence="13">
    <location>
        <begin position="133"/>
        <end position="157"/>
    </location>
</feature>
<evidence type="ECO:0000256" key="5">
    <source>
        <dbReference type="ARBA" id="ARBA00022670"/>
    </source>
</evidence>
<keyword evidence="10 13" id="KW-1133">Transmembrane helix</keyword>
<evidence type="ECO:0000256" key="3">
    <source>
        <dbReference type="ARBA" id="ARBA00007931"/>
    </source>
</evidence>
<dbReference type="InterPro" id="IPR052348">
    <property type="entry name" value="Metallopeptidase_M50B"/>
</dbReference>
<evidence type="ECO:0000256" key="10">
    <source>
        <dbReference type="ARBA" id="ARBA00022989"/>
    </source>
</evidence>
<dbReference type="CDD" id="cd06158">
    <property type="entry name" value="S2P-M50_like_1"/>
    <property type="match status" value="1"/>
</dbReference>
<evidence type="ECO:0000259" key="14">
    <source>
        <dbReference type="Pfam" id="PF02163"/>
    </source>
</evidence>
<keyword evidence="12 13" id="KW-0472">Membrane</keyword>
<evidence type="ECO:0000256" key="8">
    <source>
        <dbReference type="ARBA" id="ARBA00022801"/>
    </source>
</evidence>
<dbReference type="EMBL" id="CP061800">
    <property type="protein sequence ID" value="QTA90285.1"/>
    <property type="molecule type" value="Genomic_DNA"/>
</dbReference>
<feature type="transmembrane region" description="Helical" evidence="13">
    <location>
        <begin position="94"/>
        <end position="121"/>
    </location>
</feature>
<evidence type="ECO:0000256" key="1">
    <source>
        <dbReference type="ARBA" id="ARBA00001947"/>
    </source>
</evidence>
<comment type="similarity">
    <text evidence="3">Belongs to the peptidase M50B family.</text>
</comment>
<dbReference type="InterPro" id="IPR008915">
    <property type="entry name" value="Peptidase_M50"/>
</dbReference>
<keyword evidence="6 13" id="KW-0812">Transmembrane</keyword>
<evidence type="ECO:0000256" key="11">
    <source>
        <dbReference type="ARBA" id="ARBA00023049"/>
    </source>
</evidence>
<evidence type="ECO:0000313" key="15">
    <source>
        <dbReference type="EMBL" id="QTA90285.1"/>
    </source>
</evidence>
<protein>
    <submittedName>
        <fullName evidence="15">Peptidase M50 domain-containing protein</fullName>
    </submittedName>
</protein>
<comment type="subcellular location">
    <subcellularLocation>
        <location evidence="2">Cell membrane</location>
        <topology evidence="2">Multi-pass membrane protein</topology>
    </subcellularLocation>
</comment>
<reference evidence="15" key="1">
    <citation type="journal article" date="2021" name="Microb. Physiol.">
        <title>Proteogenomic Insights into the Physiology of Marine, Sulfate-Reducing, Filamentous Desulfonema limicola and Desulfonema magnum.</title>
        <authorList>
            <person name="Schnaars V."/>
            <person name="Wohlbrand L."/>
            <person name="Scheve S."/>
            <person name="Hinrichs C."/>
            <person name="Reinhardt R."/>
            <person name="Rabus R."/>
        </authorList>
    </citation>
    <scope>NUCLEOTIDE SEQUENCE</scope>
    <source>
        <strain evidence="15">4be13</strain>
    </source>
</reference>